<protein>
    <submittedName>
        <fullName evidence="6">ParB/RepB/Spo0J family partition protein</fullName>
    </submittedName>
</protein>
<feature type="region of interest" description="Disordered" evidence="4">
    <location>
        <begin position="238"/>
        <end position="257"/>
    </location>
</feature>
<sequence>MNADQKGARRALGRGLDALLPAAPPATATAAEGRSVFVCAIEKIVPQKGQPRQHFDETELEELTGSIREHGLIEPLIVRRTQAGNDAFELIAGERRWRAAQRAGLREVLVVVKDVSPKEAFELALVENVQRADLNPIEIAEAFDRLLREHSYTHQTLAERVGKDRTTIVNSLRLLRLPPRIRTMVISRELSEGHARALLGAPSDKVMADVAERTVHGKLPVRKVEALIKAAKEREIRAAEGEGEEAGEKKRGGKSPAIKDLEARLARRLGTRVEVRDQGGHGELGITYGSLDELDRIIALLGA</sequence>
<comment type="similarity">
    <text evidence="1">Belongs to the ParB family.</text>
</comment>
<dbReference type="Gene3D" id="3.90.1530.30">
    <property type="match status" value="1"/>
</dbReference>
<organism evidence="6 7">
    <name type="scientific">Sorangium atrum</name>
    <dbReference type="NCBI Taxonomy" id="2995308"/>
    <lineage>
        <taxon>Bacteria</taxon>
        <taxon>Pseudomonadati</taxon>
        <taxon>Myxococcota</taxon>
        <taxon>Polyangia</taxon>
        <taxon>Polyangiales</taxon>
        <taxon>Polyangiaceae</taxon>
        <taxon>Sorangium</taxon>
    </lineage>
</organism>
<dbReference type="InterPro" id="IPR036086">
    <property type="entry name" value="ParB/Sulfiredoxin_sf"/>
</dbReference>
<dbReference type="Pfam" id="PF02195">
    <property type="entry name" value="ParB_N"/>
    <property type="match status" value="1"/>
</dbReference>
<dbReference type="Pfam" id="PF23552">
    <property type="entry name" value="ParB_C"/>
    <property type="match status" value="1"/>
</dbReference>
<evidence type="ECO:0000256" key="2">
    <source>
        <dbReference type="ARBA" id="ARBA00022829"/>
    </source>
</evidence>
<evidence type="ECO:0000259" key="5">
    <source>
        <dbReference type="SMART" id="SM00470"/>
    </source>
</evidence>
<evidence type="ECO:0000256" key="1">
    <source>
        <dbReference type="ARBA" id="ARBA00006295"/>
    </source>
</evidence>
<keyword evidence="2" id="KW-0159">Chromosome partition</keyword>
<keyword evidence="3" id="KW-0238">DNA-binding</keyword>
<dbReference type="InterPro" id="IPR004437">
    <property type="entry name" value="ParB/RepB/Spo0J"/>
</dbReference>
<dbReference type="InterPro" id="IPR041468">
    <property type="entry name" value="HTH_ParB/Spo0J"/>
</dbReference>
<evidence type="ECO:0000256" key="4">
    <source>
        <dbReference type="SAM" id="MobiDB-lite"/>
    </source>
</evidence>
<dbReference type="CDD" id="cd16393">
    <property type="entry name" value="SPO0J_N"/>
    <property type="match status" value="1"/>
</dbReference>
<comment type="caution">
    <text evidence="6">The sequence shown here is derived from an EMBL/GenBank/DDBJ whole genome shotgun (WGS) entry which is preliminary data.</text>
</comment>
<dbReference type="SUPFAM" id="SSF110849">
    <property type="entry name" value="ParB/Sulfiredoxin"/>
    <property type="match status" value="1"/>
</dbReference>
<name>A0ABT5C832_9BACT</name>
<evidence type="ECO:0000313" key="7">
    <source>
        <dbReference type="Proteomes" id="UP001217485"/>
    </source>
</evidence>
<dbReference type="InterPro" id="IPR050336">
    <property type="entry name" value="Chromosome_partition/occlusion"/>
</dbReference>
<feature type="compositionally biased region" description="Basic and acidic residues" evidence="4">
    <location>
        <begin position="238"/>
        <end position="250"/>
    </location>
</feature>
<dbReference type="EMBL" id="JAQNDK010000003">
    <property type="protein sequence ID" value="MDC0681321.1"/>
    <property type="molecule type" value="Genomic_DNA"/>
</dbReference>
<dbReference type="InterPro" id="IPR057240">
    <property type="entry name" value="ParB_dimer_C"/>
</dbReference>
<evidence type="ECO:0000256" key="3">
    <source>
        <dbReference type="ARBA" id="ARBA00023125"/>
    </source>
</evidence>
<evidence type="ECO:0000313" key="6">
    <source>
        <dbReference type="EMBL" id="MDC0681321.1"/>
    </source>
</evidence>
<dbReference type="Proteomes" id="UP001217485">
    <property type="component" value="Unassembled WGS sequence"/>
</dbReference>
<dbReference type="RefSeq" id="WP_272098361.1">
    <property type="nucleotide sequence ID" value="NZ_JAQNDK010000003.1"/>
</dbReference>
<dbReference type="Pfam" id="PF17762">
    <property type="entry name" value="HTH_ParB"/>
    <property type="match status" value="1"/>
</dbReference>
<gene>
    <name evidence="6" type="ORF">POL72_26510</name>
</gene>
<accession>A0ABT5C832</accession>
<dbReference type="InterPro" id="IPR003115">
    <property type="entry name" value="ParB_N"/>
</dbReference>
<reference evidence="6 7" key="1">
    <citation type="submission" date="2023-01" db="EMBL/GenBank/DDBJ databases">
        <title>Minimal conservation of predation-associated metabolite biosynthetic gene clusters underscores biosynthetic potential of Myxococcota including descriptions for ten novel species: Archangium lansinium sp. nov., Myxococcus landrumus sp. nov., Nannocystis bai.</title>
        <authorList>
            <person name="Ahearne A."/>
            <person name="Stevens C."/>
            <person name="Dowd S."/>
        </authorList>
    </citation>
    <scope>NUCLEOTIDE SEQUENCE [LARGE SCALE GENOMIC DNA]</scope>
    <source>
        <strain evidence="6 7">WIWO2</strain>
    </source>
</reference>
<dbReference type="PANTHER" id="PTHR33375:SF1">
    <property type="entry name" value="CHROMOSOME-PARTITIONING PROTEIN PARB-RELATED"/>
    <property type="match status" value="1"/>
</dbReference>
<dbReference type="SMART" id="SM00470">
    <property type="entry name" value="ParB"/>
    <property type="match status" value="1"/>
</dbReference>
<dbReference type="Gene3D" id="1.10.10.2830">
    <property type="match status" value="1"/>
</dbReference>
<keyword evidence="7" id="KW-1185">Reference proteome</keyword>
<dbReference type="PANTHER" id="PTHR33375">
    <property type="entry name" value="CHROMOSOME-PARTITIONING PROTEIN PARB-RELATED"/>
    <property type="match status" value="1"/>
</dbReference>
<feature type="domain" description="ParB-like N-terminal" evidence="5">
    <location>
        <begin position="34"/>
        <end position="129"/>
    </location>
</feature>
<dbReference type="NCBIfam" id="TIGR00180">
    <property type="entry name" value="parB_part"/>
    <property type="match status" value="1"/>
</dbReference>
<proteinExistence type="inferred from homology"/>